<evidence type="ECO:0000256" key="3">
    <source>
        <dbReference type="ARBA" id="ARBA00022801"/>
    </source>
</evidence>
<keyword evidence="4 7" id="KW-0442">Lipid degradation</keyword>
<evidence type="ECO:0000256" key="5">
    <source>
        <dbReference type="ARBA" id="ARBA00023098"/>
    </source>
</evidence>
<dbReference type="GO" id="GO:0016042">
    <property type="term" value="P:lipid catabolic process"/>
    <property type="evidence" value="ECO:0007669"/>
    <property type="project" value="UniProtKB-KW"/>
</dbReference>
<dbReference type="Proteomes" id="UP000580250">
    <property type="component" value="Unassembled WGS sequence"/>
</dbReference>
<name>A0A6V7XSQ9_MELEN</name>
<organism evidence="8 9">
    <name type="scientific">Meloidogyne enterolobii</name>
    <name type="common">Root-knot nematode worm</name>
    <name type="synonym">Meloidogyne mayaguensis</name>
    <dbReference type="NCBI Taxonomy" id="390850"/>
    <lineage>
        <taxon>Eukaryota</taxon>
        <taxon>Metazoa</taxon>
        <taxon>Ecdysozoa</taxon>
        <taxon>Nematoda</taxon>
        <taxon>Chromadorea</taxon>
        <taxon>Rhabditida</taxon>
        <taxon>Tylenchina</taxon>
        <taxon>Tylenchomorpha</taxon>
        <taxon>Tylenchoidea</taxon>
        <taxon>Meloidogynidae</taxon>
        <taxon>Meloidogyninae</taxon>
        <taxon>Meloidogyne</taxon>
    </lineage>
</organism>
<evidence type="ECO:0000313" key="9">
    <source>
        <dbReference type="Proteomes" id="UP000580250"/>
    </source>
</evidence>
<comment type="caution">
    <text evidence="8">The sequence shown here is derived from an EMBL/GenBank/DDBJ whole genome shotgun (WGS) entry which is preliminary data.</text>
</comment>
<dbReference type="InterPro" id="IPR007000">
    <property type="entry name" value="PLipase_B-like"/>
</dbReference>
<proteinExistence type="inferred from homology"/>
<dbReference type="GO" id="GO:0004620">
    <property type="term" value="F:phospholipase activity"/>
    <property type="evidence" value="ECO:0007669"/>
    <property type="project" value="InterPro"/>
</dbReference>
<comment type="function">
    <text evidence="7">Putative phospholipase.</text>
</comment>
<dbReference type="AlphaFoldDB" id="A0A6V7XSQ9"/>
<keyword evidence="3 7" id="KW-0378">Hydrolase</keyword>
<dbReference type="Gene3D" id="3.60.60.30">
    <property type="match status" value="1"/>
</dbReference>
<sequence length="99" mass="11477">MSNPPTDLYWRHVNLTHTQLTGIQDGYGPEKQFYFSRVRFAITPILKIQMAGDFYDLDRVFKKPKTSYSSNNHCSGFIVLEGNKDMSGNFMNYLAKIIF</sequence>
<keyword evidence="2" id="KW-0732">Signal</keyword>
<comment type="similarity">
    <text evidence="1 7">Belongs to the phospholipase B-like family.</text>
</comment>
<keyword evidence="5 7" id="KW-0443">Lipid metabolism</keyword>
<reference evidence="8 9" key="1">
    <citation type="submission" date="2020-08" db="EMBL/GenBank/DDBJ databases">
        <authorList>
            <person name="Koutsovoulos G."/>
            <person name="Danchin GJ E."/>
        </authorList>
    </citation>
    <scope>NUCLEOTIDE SEQUENCE [LARGE SCALE GENOMIC DNA]</scope>
</reference>
<evidence type="ECO:0000313" key="8">
    <source>
        <dbReference type="EMBL" id="CAD2202328.1"/>
    </source>
</evidence>
<accession>A0A6V7XSQ9</accession>
<evidence type="ECO:0000256" key="4">
    <source>
        <dbReference type="ARBA" id="ARBA00022963"/>
    </source>
</evidence>
<evidence type="ECO:0000256" key="1">
    <source>
        <dbReference type="ARBA" id="ARBA00007835"/>
    </source>
</evidence>
<evidence type="ECO:0000256" key="2">
    <source>
        <dbReference type="ARBA" id="ARBA00022729"/>
    </source>
</evidence>
<dbReference type="Pfam" id="PF04916">
    <property type="entry name" value="Phospholip_B"/>
    <property type="match status" value="1"/>
</dbReference>
<evidence type="ECO:0000256" key="6">
    <source>
        <dbReference type="ARBA" id="ARBA00023180"/>
    </source>
</evidence>
<dbReference type="OrthoDB" id="443524at2759"/>
<gene>
    <name evidence="8" type="ORF">MENT_LOCUS55954</name>
</gene>
<dbReference type="EMBL" id="CAJEWN010002173">
    <property type="protein sequence ID" value="CAD2202328.1"/>
    <property type="molecule type" value="Genomic_DNA"/>
</dbReference>
<protein>
    <recommendedName>
        <fullName evidence="7">Phospholipase B-like</fullName>
        <ecNumber evidence="7">3.1.1.-</ecNumber>
    </recommendedName>
</protein>
<evidence type="ECO:0000256" key="7">
    <source>
        <dbReference type="RuleBase" id="RU364138"/>
    </source>
</evidence>
<keyword evidence="6" id="KW-0325">Glycoprotein</keyword>
<dbReference type="EC" id="3.1.1.-" evidence="7"/>